<dbReference type="Proteomes" id="UP000077852">
    <property type="component" value="Unassembled WGS sequence"/>
</dbReference>
<protein>
    <submittedName>
        <fullName evidence="1">Uncharacterized protein</fullName>
    </submittedName>
</protein>
<organism evidence="1 2">
    <name type="scientific">Variovorax paradoxus</name>
    <dbReference type="NCBI Taxonomy" id="34073"/>
    <lineage>
        <taxon>Bacteria</taxon>
        <taxon>Pseudomonadati</taxon>
        <taxon>Pseudomonadota</taxon>
        <taxon>Betaproteobacteria</taxon>
        <taxon>Burkholderiales</taxon>
        <taxon>Comamonadaceae</taxon>
        <taxon>Variovorax</taxon>
    </lineage>
</organism>
<evidence type="ECO:0000313" key="2">
    <source>
        <dbReference type="Proteomes" id="UP000077852"/>
    </source>
</evidence>
<accession>A0AA91I7D7</accession>
<name>A0AA91I7D7_VARPD</name>
<dbReference type="EMBL" id="LVHG01000106">
    <property type="protein sequence ID" value="OAK55019.1"/>
    <property type="molecule type" value="Genomic_DNA"/>
</dbReference>
<proteinExistence type="predicted"/>
<gene>
    <name evidence="1" type="ORF">A3K87_04260</name>
</gene>
<comment type="caution">
    <text evidence="1">The sequence shown here is derived from an EMBL/GenBank/DDBJ whole genome shotgun (WGS) entry which is preliminary data.</text>
</comment>
<dbReference type="AlphaFoldDB" id="A0AA91I7D7"/>
<dbReference type="RefSeq" id="WP_081271616.1">
    <property type="nucleotide sequence ID" value="NZ_LVHG01000106.1"/>
</dbReference>
<reference evidence="1 2" key="1">
    <citation type="submission" date="2016-03" db="EMBL/GenBank/DDBJ databases">
        <title>Genome sequence of Variovorax paradoxus KB5.</title>
        <authorList>
            <person name="Jeong H."/>
            <person name="Hong C.E."/>
            <person name="Jo S.H."/>
            <person name="Park J.M."/>
        </authorList>
    </citation>
    <scope>NUCLEOTIDE SEQUENCE [LARGE SCALE GENOMIC DNA]</scope>
    <source>
        <strain evidence="1 2">KB5</strain>
    </source>
</reference>
<sequence length="121" mass="13525">MATQQFTQTTTEAPHGLLPVTISELPDGARALLVSIDSETHQFTAQPIVMGDSVLNIKRDLLKHLNEYPHTTEWLEVLRDYCSARLGAEAKARASGRFVTPSTRMDWDMTSILFARGMRHG</sequence>
<evidence type="ECO:0000313" key="1">
    <source>
        <dbReference type="EMBL" id="OAK55019.1"/>
    </source>
</evidence>